<sequence>MRSPELVWFRVFVCTHMSYAIFASKNDTMETCRTYGRGCTTYMKKNRLGSSELMVGEIGLGCMSLGTEVKPAVALIHEALDRGVNLLDTADLYDAGLNEEIVGQAIQGRRDQVIVATKVGNRRIPGKEGWSWDPSKAYIKQAVRDSLKRLQTDYIDLYQLHGGTLDDPIEETIEAFEELKQEGLIRYYGISSIRPNVIREYVQRASIVSVMNQYSVADRRAEEEVLPLLEQKGISVIARGPVASGVLADSGAAKADKGYLDYSPEELHIIREGLSRLVTNNRSMAQTAIRYALAHPAVAAVVPGASSREQLLHNIAASESAPFTAAEINEIRDLSPANLYKQHR</sequence>
<evidence type="ECO:0000313" key="2">
    <source>
        <dbReference type="EMBL" id="PWW35103.1"/>
    </source>
</evidence>
<dbReference type="Gene3D" id="3.20.20.100">
    <property type="entry name" value="NADP-dependent oxidoreductase domain"/>
    <property type="match status" value="1"/>
</dbReference>
<dbReference type="PANTHER" id="PTHR43312:SF1">
    <property type="entry name" value="NADP-DEPENDENT OXIDOREDUCTASE DOMAIN-CONTAINING PROTEIN"/>
    <property type="match status" value="1"/>
</dbReference>
<feature type="domain" description="NADP-dependent oxidoreductase" evidence="1">
    <location>
        <begin position="57"/>
        <end position="334"/>
    </location>
</feature>
<reference evidence="2 3" key="1">
    <citation type="submission" date="2018-05" db="EMBL/GenBank/DDBJ databases">
        <title>Freshwater and sediment microbial communities from various areas in North America, analyzing microbe dynamics in response to fracking.</title>
        <authorList>
            <person name="Lamendella R."/>
        </authorList>
    </citation>
    <scope>NUCLEOTIDE SEQUENCE [LARGE SCALE GENOMIC DNA]</scope>
    <source>
        <strain evidence="2 3">DB-3</strain>
    </source>
</reference>
<protein>
    <submittedName>
        <fullName evidence="2">Aryl-alcohol dehydrogenase-like predicted oxidoreductase</fullName>
    </submittedName>
</protein>
<proteinExistence type="predicted"/>
<dbReference type="PRINTS" id="PR00069">
    <property type="entry name" value="ALDKETRDTASE"/>
</dbReference>
<accession>A0A855Y0R7</accession>
<dbReference type="SUPFAM" id="SSF51430">
    <property type="entry name" value="NAD(P)-linked oxidoreductase"/>
    <property type="match status" value="1"/>
</dbReference>
<evidence type="ECO:0000259" key="1">
    <source>
        <dbReference type="Pfam" id="PF00248"/>
    </source>
</evidence>
<dbReference type="CDD" id="cd19086">
    <property type="entry name" value="AKR_AKR11C1"/>
    <property type="match status" value="1"/>
</dbReference>
<dbReference type="InterPro" id="IPR036812">
    <property type="entry name" value="NAD(P)_OxRdtase_dom_sf"/>
</dbReference>
<name>A0A855Y0R7_9BACL</name>
<dbReference type="InterPro" id="IPR053135">
    <property type="entry name" value="AKR2_Oxidoreductase"/>
</dbReference>
<dbReference type="EMBL" id="QGTZ01000013">
    <property type="protein sequence ID" value="PWW35103.1"/>
    <property type="molecule type" value="Genomic_DNA"/>
</dbReference>
<dbReference type="Proteomes" id="UP000247078">
    <property type="component" value="Unassembled WGS sequence"/>
</dbReference>
<dbReference type="InterPro" id="IPR020471">
    <property type="entry name" value="AKR"/>
</dbReference>
<dbReference type="Pfam" id="PF00248">
    <property type="entry name" value="Aldo_ket_red"/>
    <property type="match status" value="1"/>
</dbReference>
<dbReference type="AlphaFoldDB" id="A0A855Y0R7"/>
<organism evidence="2 3">
    <name type="scientific">Paenibacillus pabuli</name>
    <dbReference type="NCBI Taxonomy" id="1472"/>
    <lineage>
        <taxon>Bacteria</taxon>
        <taxon>Bacillati</taxon>
        <taxon>Bacillota</taxon>
        <taxon>Bacilli</taxon>
        <taxon>Bacillales</taxon>
        <taxon>Paenibacillaceae</taxon>
        <taxon>Paenibacillus</taxon>
    </lineage>
</organism>
<gene>
    <name evidence="2" type="ORF">DET56_113107</name>
</gene>
<evidence type="ECO:0000313" key="3">
    <source>
        <dbReference type="Proteomes" id="UP000247078"/>
    </source>
</evidence>
<dbReference type="InterPro" id="IPR023210">
    <property type="entry name" value="NADP_OxRdtase_dom"/>
</dbReference>
<dbReference type="PANTHER" id="PTHR43312">
    <property type="entry name" value="D-THREO-ALDOSE 1-DEHYDROGENASE"/>
    <property type="match status" value="1"/>
</dbReference>
<dbReference type="GO" id="GO:0016491">
    <property type="term" value="F:oxidoreductase activity"/>
    <property type="evidence" value="ECO:0007669"/>
    <property type="project" value="InterPro"/>
</dbReference>
<comment type="caution">
    <text evidence="2">The sequence shown here is derived from an EMBL/GenBank/DDBJ whole genome shotgun (WGS) entry which is preliminary data.</text>
</comment>